<evidence type="ECO:0000313" key="8">
    <source>
        <dbReference type="Proteomes" id="UP000007397"/>
    </source>
</evidence>
<dbReference type="PANTHER" id="PTHR30404">
    <property type="entry name" value="N-ACETYLMURAMOYL-L-ALANINE AMIDASE"/>
    <property type="match status" value="1"/>
</dbReference>
<dbReference type="Gene3D" id="3.40.630.40">
    <property type="entry name" value="Zn-dependent exopeptidases"/>
    <property type="match status" value="1"/>
</dbReference>
<accession>I0JRL9</accession>
<dbReference type="EC" id="3.5.1.28" evidence="7"/>
<evidence type="ECO:0000256" key="2">
    <source>
        <dbReference type="ARBA" id="ARBA00022801"/>
    </source>
</evidence>
<name>I0JRL9_HALH3</name>
<dbReference type="STRING" id="866895.HBHAL_4450"/>
<reference evidence="7 8" key="1">
    <citation type="journal article" date="2013" name="Environ. Microbiol.">
        <title>Chloride and organic osmolytes: a hybrid strategy to cope with elevated salinities by the moderately halophilic, chloride-dependent bacterium Halobacillus halophilus.</title>
        <authorList>
            <person name="Saum S.H."/>
            <person name="Pfeiffer F."/>
            <person name="Palm P."/>
            <person name="Rampp M."/>
            <person name="Schuster S.C."/>
            <person name="Muller V."/>
            <person name="Oesterhelt D."/>
        </authorList>
    </citation>
    <scope>NUCLEOTIDE SEQUENCE [LARGE SCALE GENOMIC DNA]</scope>
    <source>
        <strain evidence="8">ATCC 35676 / DSM 2266 / JCM 20832 / KCTC 3685 / LMG 17431 / NBRC 102448 / NCIMB 2269</strain>
    </source>
</reference>
<feature type="chain" id="PRO_5039272077" evidence="4">
    <location>
        <begin position="21"/>
        <end position="599"/>
    </location>
</feature>
<proteinExistence type="predicted"/>
<dbReference type="InterPro" id="IPR003646">
    <property type="entry name" value="SH3-like_bac-type"/>
</dbReference>
<keyword evidence="8" id="KW-1185">Reference proteome</keyword>
<dbReference type="PATRIC" id="fig|866895.3.peg.3484"/>
<feature type="domain" description="SLH" evidence="5">
    <location>
        <begin position="84"/>
        <end position="147"/>
    </location>
</feature>
<dbReference type="PROSITE" id="PS51781">
    <property type="entry name" value="SH3B"/>
    <property type="match status" value="3"/>
</dbReference>
<evidence type="ECO:0000256" key="3">
    <source>
        <dbReference type="ARBA" id="ARBA00023316"/>
    </source>
</evidence>
<protein>
    <submittedName>
        <fullName evidence="7">Probable N-acetylmuramoyl-L-alanine amidase</fullName>
        <ecNumber evidence="7">3.5.1.28</ecNumber>
    </submittedName>
</protein>
<evidence type="ECO:0000259" key="5">
    <source>
        <dbReference type="PROSITE" id="PS51272"/>
    </source>
</evidence>
<dbReference type="InterPro" id="IPR001119">
    <property type="entry name" value="SLH_dom"/>
</dbReference>
<dbReference type="RefSeq" id="WP_014644675.1">
    <property type="nucleotide sequence ID" value="NC_017668.1"/>
</dbReference>
<keyword evidence="3" id="KW-0961">Cell wall biogenesis/degradation</keyword>
<keyword evidence="1 4" id="KW-0732">Signal</keyword>
<dbReference type="SMART" id="SM00287">
    <property type="entry name" value="SH3b"/>
    <property type="match status" value="3"/>
</dbReference>
<dbReference type="GO" id="GO:0030288">
    <property type="term" value="C:outer membrane-bounded periplasmic space"/>
    <property type="evidence" value="ECO:0007669"/>
    <property type="project" value="TreeGrafter"/>
</dbReference>
<evidence type="ECO:0000259" key="6">
    <source>
        <dbReference type="PROSITE" id="PS51781"/>
    </source>
</evidence>
<dbReference type="SMART" id="SM00646">
    <property type="entry name" value="Ami_3"/>
    <property type="match status" value="1"/>
</dbReference>
<organism evidence="7 8">
    <name type="scientific">Halobacillus halophilus (strain ATCC 35676 / DSM 2266 / JCM 20832 / KCTC 3685 / LMG 17431 / NBRC 102448 / NCIMB 2269)</name>
    <name type="common">Sporosarcina halophila</name>
    <dbReference type="NCBI Taxonomy" id="866895"/>
    <lineage>
        <taxon>Bacteria</taxon>
        <taxon>Bacillati</taxon>
        <taxon>Bacillota</taxon>
        <taxon>Bacilli</taxon>
        <taxon>Bacillales</taxon>
        <taxon>Bacillaceae</taxon>
        <taxon>Halobacillus</taxon>
    </lineage>
</organism>
<feature type="signal peptide" evidence="4">
    <location>
        <begin position="1"/>
        <end position="20"/>
    </location>
</feature>
<dbReference type="EMBL" id="HE717023">
    <property type="protein sequence ID" value="CCG46790.1"/>
    <property type="molecule type" value="Genomic_DNA"/>
</dbReference>
<dbReference type="InterPro" id="IPR050695">
    <property type="entry name" value="N-acetylmuramoyl_amidase_3"/>
</dbReference>
<dbReference type="Pfam" id="PF08239">
    <property type="entry name" value="SH3_3"/>
    <property type="match status" value="3"/>
</dbReference>
<evidence type="ECO:0000256" key="4">
    <source>
        <dbReference type="SAM" id="SignalP"/>
    </source>
</evidence>
<feature type="domain" description="SLH" evidence="5">
    <location>
        <begin position="148"/>
        <end position="206"/>
    </location>
</feature>
<dbReference type="eggNOG" id="COG0860">
    <property type="taxonomic scope" value="Bacteria"/>
</dbReference>
<dbReference type="KEGG" id="hhd:HBHAL_4450"/>
<dbReference type="GO" id="GO:0071555">
    <property type="term" value="P:cell wall organization"/>
    <property type="evidence" value="ECO:0007669"/>
    <property type="project" value="UniProtKB-KW"/>
</dbReference>
<feature type="domain" description="SH3b" evidence="6">
    <location>
        <begin position="220"/>
        <end position="282"/>
    </location>
</feature>
<dbReference type="Pfam" id="PF01520">
    <property type="entry name" value="Amidase_3"/>
    <property type="match status" value="1"/>
</dbReference>
<feature type="domain" description="SH3b" evidence="6">
    <location>
        <begin position="352"/>
        <end position="414"/>
    </location>
</feature>
<dbReference type="Gene3D" id="2.30.30.40">
    <property type="entry name" value="SH3 Domains"/>
    <property type="match status" value="3"/>
</dbReference>
<gene>
    <name evidence="7" type="ordered locus">HBHAL_4450</name>
</gene>
<dbReference type="eggNOG" id="COG3103">
    <property type="taxonomic scope" value="Bacteria"/>
</dbReference>
<dbReference type="PROSITE" id="PS51272">
    <property type="entry name" value="SLH"/>
    <property type="match status" value="3"/>
</dbReference>
<dbReference type="eggNOG" id="COG4991">
    <property type="taxonomic scope" value="Bacteria"/>
</dbReference>
<dbReference type="AlphaFoldDB" id="I0JRL9"/>
<dbReference type="GO" id="GO:0008745">
    <property type="term" value="F:N-acetylmuramoyl-L-alanine amidase activity"/>
    <property type="evidence" value="ECO:0007669"/>
    <property type="project" value="UniProtKB-EC"/>
</dbReference>
<dbReference type="CDD" id="cd02696">
    <property type="entry name" value="MurNAc-LAA"/>
    <property type="match status" value="1"/>
</dbReference>
<keyword evidence="2 7" id="KW-0378">Hydrolase</keyword>
<dbReference type="PANTHER" id="PTHR30404:SF0">
    <property type="entry name" value="N-ACETYLMURAMOYL-L-ALANINE AMIDASE AMIC"/>
    <property type="match status" value="1"/>
</dbReference>
<dbReference type="SUPFAM" id="SSF53187">
    <property type="entry name" value="Zn-dependent exopeptidases"/>
    <property type="match status" value="1"/>
</dbReference>
<sequence>MMRKVCSLLFAMIVMTFATIQSTDKVYAALSDIPDKYASEINYLIEQEIIFGYPDDTFKPKNAVTRQEAATMIGRSLDLENNRQNTKFPDVTEEHYASGYIASAAEEGIISGYADGTFHPNEKVTRAQMATLLARAFDLDETSSHSFTDVAKSAWYYTPINKVATAEITVGYPDGTFKPSKDITREEFSVLMARAMDGNVDSVSQDPEPQPEPDRTETVIGEKMVTTDSLNVRKGPGTSYDVVGKFSDGQEVKVHEEDGSWRYVSGNGVEGYVHSAYLADIPKPVIAEKIVTTDNLNVRKGPGISYDVVGKYSDNQEVDVHEVDGDWRLVSANGVEGYVHSAYLADIPKPVIAEKIVTADSLNVRKGPGTSYDVVGQFTTGEAVDVHKEEGSWRLVSSGSVEGYVHEAYLTDKPSVNRTVAIDPGHGGKDPGAVANGLVEKEVVLDVSLKVREYLRDSGINVVMTRSSDWYPTLDGRVNIANRNNADSFVSVHANAFLSSANGVETFYYAKGMTDREYKSYKLAGYINERLHKSMDMTDRGIKNAGYRVIKATNLPAVLTEIGFLTNDDDAAKLKTQKYRDEAAKAIAMGIIDYYNWRE</sequence>
<dbReference type="HOGENOM" id="CLU_029344_1_0_9"/>
<dbReference type="GO" id="GO:0009253">
    <property type="term" value="P:peptidoglycan catabolic process"/>
    <property type="evidence" value="ECO:0007669"/>
    <property type="project" value="InterPro"/>
</dbReference>
<feature type="domain" description="SH3b" evidence="6">
    <location>
        <begin position="286"/>
        <end position="348"/>
    </location>
</feature>
<evidence type="ECO:0000313" key="7">
    <source>
        <dbReference type="EMBL" id="CCG46790.1"/>
    </source>
</evidence>
<evidence type="ECO:0000256" key="1">
    <source>
        <dbReference type="ARBA" id="ARBA00022729"/>
    </source>
</evidence>
<dbReference type="Proteomes" id="UP000007397">
    <property type="component" value="Chromosome"/>
</dbReference>
<dbReference type="Pfam" id="PF00395">
    <property type="entry name" value="SLH"/>
    <property type="match status" value="3"/>
</dbReference>
<dbReference type="InterPro" id="IPR002508">
    <property type="entry name" value="MurNAc-LAA_cat"/>
</dbReference>
<feature type="domain" description="SLH" evidence="5">
    <location>
        <begin position="24"/>
        <end position="83"/>
    </location>
</feature>